<dbReference type="GO" id="GO:0008236">
    <property type="term" value="F:serine-type peptidase activity"/>
    <property type="evidence" value="ECO:0007669"/>
    <property type="project" value="InterPro"/>
</dbReference>
<dbReference type="InterPro" id="IPR050585">
    <property type="entry name" value="Xaa-Pro_dipeptidyl-ppase/CocE"/>
</dbReference>
<dbReference type="EMBL" id="JAJLJH010000013">
    <property type="protein sequence ID" value="MCK9689262.1"/>
    <property type="molecule type" value="Genomic_DNA"/>
</dbReference>
<dbReference type="Gene3D" id="2.120.10.30">
    <property type="entry name" value="TolB, C-terminal domain"/>
    <property type="match status" value="1"/>
</dbReference>
<gene>
    <name evidence="2" type="ORF">LPC04_26390</name>
</gene>
<evidence type="ECO:0000313" key="3">
    <source>
        <dbReference type="Proteomes" id="UP001139353"/>
    </source>
</evidence>
<dbReference type="InterPro" id="IPR011042">
    <property type="entry name" value="6-blade_b-propeller_TolB-like"/>
</dbReference>
<dbReference type="InterPro" id="IPR029058">
    <property type="entry name" value="AB_hydrolase_fold"/>
</dbReference>
<dbReference type="PANTHER" id="PTHR43056">
    <property type="entry name" value="PEPTIDASE S9 PROLYL OLIGOPEPTIDASE"/>
    <property type="match status" value="1"/>
</dbReference>
<dbReference type="InterPro" id="IPR001375">
    <property type="entry name" value="Peptidase_S9_cat"/>
</dbReference>
<organism evidence="2 3">
    <name type="scientific">Scleromatobacter humisilvae</name>
    <dbReference type="NCBI Taxonomy" id="2897159"/>
    <lineage>
        <taxon>Bacteria</taxon>
        <taxon>Pseudomonadati</taxon>
        <taxon>Pseudomonadota</taxon>
        <taxon>Betaproteobacteria</taxon>
        <taxon>Burkholderiales</taxon>
        <taxon>Sphaerotilaceae</taxon>
        <taxon>Scleromatobacter</taxon>
    </lineage>
</organism>
<sequence>MTDPLTAPCGTWASPITAARVAAGVRPVSAPRIVGARVLWLQSLPEQGGCMAVATRDGLVTPAPFNVRTRVHEYGGGALAAAGDTVWFSNFADNLVYAQQGDAAPVAITSDRSQRHADLELDARHQRLIAIREQHGGAGEPRNTIVALKLDGSGSTTLAEGADFYASARVSPEGRRLAWLQWNHPDMPWQGTELRLAAFADDGSLIHERRVAGGPGESLCQPAWAPDGKLHVVSDRSGFWNLYRLEVNGLVPVCPMDAEFGLPQWVFAQSSYGFNGPGEIIAACRENAISRLVRIDVRSGRATTIATPFEDIAELRVGNGVAVVEAGSPTMPTCIAAISLAGGAVEMLARSADDLPDASVLSVPRAISYPSAGGRTAHAFHYAPRNTGYRMPDGERPPLIVISHGGPTAMATNTLKLATQFWTSRGFAVLDVNYGGSTGFGRAYRQLLSGQWGIVDVEDCIAGAQFLVAQGLADGERLAIRGGSAGGFTTLAALAFHDVFKAGASHYGVGDLRALDADTHKFESRYTNDLLAPLPERERLYLERSPIHAADRLSCPVIFFQGLDDKVVPPAQAETMIAALRARGIPVAYLAFEGEGHGFRRKETVQRTLEAELSFYGQVFGFEAGDAGERVILS</sequence>
<accession>A0A9X1YNV7</accession>
<proteinExistence type="predicted"/>
<dbReference type="SUPFAM" id="SSF53474">
    <property type="entry name" value="alpha/beta-Hydrolases"/>
    <property type="match status" value="1"/>
</dbReference>
<evidence type="ECO:0000313" key="2">
    <source>
        <dbReference type="EMBL" id="MCK9689262.1"/>
    </source>
</evidence>
<reference evidence="2" key="1">
    <citation type="submission" date="2021-11" db="EMBL/GenBank/DDBJ databases">
        <title>BS-T2-15 a new species belonging to the Comamonadaceae family isolated from the soil of a French oak forest.</title>
        <authorList>
            <person name="Mieszkin S."/>
            <person name="Alain K."/>
        </authorList>
    </citation>
    <scope>NUCLEOTIDE SEQUENCE</scope>
    <source>
        <strain evidence="2">BS-T2-15</strain>
    </source>
</reference>
<protein>
    <submittedName>
        <fullName evidence="2">S9 family peptidase</fullName>
    </submittedName>
</protein>
<dbReference type="PANTHER" id="PTHR43056:SF5">
    <property type="entry name" value="PEPTIDASE S9 PROLYL OLIGOPEPTIDASE CATALYTIC DOMAIN-CONTAINING PROTEIN"/>
    <property type="match status" value="1"/>
</dbReference>
<dbReference type="RefSeq" id="WP_275685313.1">
    <property type="nucleotide sequence ID" value="NZ_JAJLJH010000013.1"/>
</dbReference>
<comment type="caution">
    <text evidence="2">The sequence shown here is derived from an EMBL/GenBank/DDBJ whole genome shotgun (WGS) entry which is preliminary data.</text>
</comment>
<dbReference type="GO" id="GO:0006508">
    <property type="term" value="P:proteolysis"/>
    <property type="evidence" value="ECO:0007669"/>
    <property type="project" value="InterPro"/>
</dbReference>
<dbReference type="Pfam" id="PF00326">
    <property type="entry name" value="Peptidase_S9"/>
    <property type="match status" value="1"/>
</dbReference>
<dbReference type="Proteomes" id="UP001139353">
    <property type="component" value="Unassembled WGS sequence"/>
</dbReference>
<feature type="domain" description="Peptidase S9 prolyl oligopeptidase catalytic" evidence="1">
    <location>
        <begin position="416"/>
        <end position="621"/>
    </location>
</feature>
<name>A0A9X1YNV7_9BURK</name>
<dbReference type="SUPFAM" id="SSF82171">
    <property type="entry name" value="DPP6 N-terminal domain-like"/>
    <property type="match status" value="1"/>
</dbReference>
<keyword evidence="3" id="KW-1185">Reference proteome</keyword>
<dbReference type="AlphaFoldDB" id="A0A9X1YNV7"/>
<evidence type="ECO:0000259" key="1">
    <source>
        <dbReference type="Pfam" id="PF00326"/>
    </source>
</evidence>
<dbReference type="Gene3D" id="3.40.50.1820">
    <property type="entry name" value="alpha/beta hydrolase"/>
    <property type="match status" value="1"/>
</dbReference>